<feature type="chain" id="PRO_5016921282" evidence="1">
    <location>
        <begin position="19"/>
        <end position="262"/>
    </location>
</feature>
<dbReference type="VEuPathDB" id="FungiDB:BLGHR1_11675"/>
<evidence type="ECO:0000313" key="3">
    <source>
        <dbReference type="Proteomes" id="UP000275772"/>
    </source>
</evidence>
<proteinExistence type="predicted"/>
<accession>A0A383UMY3</accession>
<evidence type="ECO:0000313" key="2">
    <source>
        <dbReference type="EMBL" id="SZF00925.1"/>
    </source>
</evidence>
<name>A0A383UMY3_BLUHO</name>
<keyword evidence="1" id="KW-0732">Signal</keyword>
<feature type="signal peptide" evidence="1">
    <location>
        <begin position="1"/>
        <end position="18"/>
    </location>
</feature>
<dbReference type="AlphaFoldDB" id="A0A383UMY3"/>
<gene>
    <name evidence="2" type="ORF">BLGHR1_11675</name>
</gene>
<protein>
    <submittedName>
        <fullName evidence="2">Uncharacterized protein</fullName>
    </submittedName>
</protein>
<reference evidence="2 3" key="1">
    <citation type="submission" date="2017-11" db="EMBL/GenBank/DDBJ databases">
        <authorList>
            <person name="Kracher B."/>
        </authorList>
    </citation>
    <scope>NUCLEOTIDE SEQUENCE [LARGE SCALE GENOMIC DNA]</scope>
    <source>
        <strain evidence="2 3">RACE1</strain>
    </source>
</reference>
<evidence type="ECO:0000256" key="1">
    <source>
        <dbReference type="SAM" id="SignalP"/>
    </source>
</evidence>
<dbReference type="Proteomes" id="UP000275772">
    <property type="component" value="Unassembled WGS sequence"/>
</dbReference>
<organism evidence="2 3">
    <name type="scientific">Blumeria hordei</name>
    <name type="common">Barley powdery mildew</name>
    <name type="synonym">Blumeria graminis f. sp. hordei</name>
    <dbReference type="NCBI Taxonomy" id="2867405"/>
    <lineage>
        <taxon>Eukaryota</taxon>
        <taxon>Fungi</taxon>
        <taxon>Dikarya</taxon>
        <taxon>Ascomycota</taxon>
        <taxon>Pezizomycotina</taxon>
        <taxon>Leotiomycetes</taxon>
        <taxon>Erysiphales</taxon>
        <taxon>Erysiphaceae</taxon>
        <taxon>Blumeria</taxon>
    </lineage>
</organism>
<sequence>MQIFLLSVTATLVSLAIAGSSPASPPIAIVTKNVTSTVYTTKVFTSTTCNASGTCRYGHVSSTIIPISSTVIPHQNFSVPSSSMTTTSKTTILPTMSTNLPVITSYVPISSTTVNITKISTITSCTASDKKCSVTLTSSVVVPISSALPQPSNVIPTTQEPRKSHQASTTLYDATYTSFFTHTASLETDVISTATTPLEHTTVVSIGTLVTPKENGNIQIGTETRAHKKPKPSTSVEARAAISRVTWSLSFVALGVIALVMW</sequence>
<dbReference type="EMBL" id="UNSH01000029">
    <property type="protein sequence ID" value="SZF00925.1"/>
    <property type="molecule type" value="Genomic_DNA"/>
</dbReference>